<dbReference type="Gene3D" id="2.30.110.10">
    <property type="entry name" value="Electron Transport, Fmn-binding Protein, Chain A"/>
    <property type="match status" value="1"/>
</dbReference>
<proteinExistence type="predicted"/>
<dbReference type="Pfam" id="PF04299">
    <property type="entry name" value="FMN_bind_2"/>
    <property type="match status" value="1"/>
</dbReference>
<keyword evidence="2" id="KW-1185">Reference proteome</keyword>
<dbReference type="InterPro" id="IPR007396">
    <property type="entry name" value="TR_PAI2-type"/>
</dbReference>
<name>A0A2U0I573_9FLAO</name>
<accession>A0A2U0I573</accession>
<dbReference type="PANTHER" id="PTHR35802:SF1">
    <property type="entry name" value="PROTEASE SYNTHASE AND SPORULATION PROTEIN PAI 2"/>
    <property type="match status" value="1"/>
</dbReference>
<dbReference type="PANTHER" id="PTHR35802">
    <property type="entry name" value="PROTEASE SYNTHASE AND SPORULATION PROTEIN PAI 2"/>
    <property type="match status" value="1"/>
</dbReference>
<dbReference type="PIRSF" id="PIRSF010372">
    <property type="entry name" value="PaiB"/>
    <property type="match status" value="1"/>
</dbReference>
<dbReference type="InterPro" id="IPR012349">
    <property type="entry name" value="Split_barrel_FMN-bd"/>
</dbReference>
<evidence type="ECO:0000313" key="1">
    <source>
        <dbReference type="EMBL" id="PVW16255.1"/>
    </source>
</evidence>
<dbReference type="Proteomes" id="UP000245962">
    <property type="component" value="Unassembled WGS sequence"/>
</dbReference>
<dbReference type="SUPFAM" id="SSF50475">
    <property type="entry name" value="FMN-binding split barrel"/>
    <property type="match status" value="1"/>
</dbReference>
<protein>
    <submittedName>
        <fullName evidence="1">FMN-binding negative transcriptional regulator</fullName>
    </submittedName>
</protein>
<reference evidence="1 2" key="1">
    <citation type="submission" date="2018-04" db="EMBL/GenBank/DDBJ databases">
        <title>Marixanthomonas spongiae HN-E44 sp. nov., isolated from a marine sponge.</title>
        <authorList>
            <person name="Luo L."/>
            <person name="Zhuang L."/>
        </authorList>
    </citation>
    <scope>NUCLEOTIDE SEQUENCE [LARGE SCALE GENOMIC DNA]</scope>
    <source>
        <strain evidence="1 2">HN-E44</strain>
    </source>
</reference>
<evidence type="ECO:0000313" key="2">
    <source>
        <dbReference type="Proteomes" id="UP000245962"/>
    </source>
</evidence>
<organism evidence="1 2">
    <name type="scientific">Marixanthomonas spongiae</name>
    <dbReference type="NCBI Taxonomy" id="2174845"/>
    <lineage>
        <taxon>Bacteria</taxon>
        <taxon>Pseudomonadati</taxon>
        <taxon>Bacteroidota</taxon>
        <taxon>Flavobacteriia</taxon>
        <taxon>Flavobacteriales</taxon>
        <taxon>Flavobacteriaceae</taxon>
        <taxon>Marixanthomonas</taxon>
    </lineage>
</organism>
<comment type="caution">
    <text evidence="1">The sequence shown here is derived from an EMBL/GenBank/DDBJ whole genome shotgun (WGS) entry which is preliminary data.</text>
</comment>
<dbReference type="AlphaFoldDB" id="A0A2U0I573"/>
<gene>
    <name evidence="1" type="ORF">DDV96_03010</name>
</gene>
<sequence length="218" mass="24654">MLNATKIMYCPQAYRKEDSKYHYQFIQKHPFATMVIHEEAFLATHIPILTKGTAAAFHLEGHVAKSNPQAAWLKDGMEALFIFQGPHAYISSSWYGYEDISTWDYSAVHVRATIQIQTAVQLETSLQKLVYAFEKEQISPKFYHDIPSKILQDHLPYIVGFTAKPISIEGIAKYHQDASPATRNRICNALRKDATTAAVADAIENEASYCQHTNTTTK</sequence>
<dbReference type="EMBL" id="QEHR01000002">
    <property type="protein sequence ID" value="PVW16255.1"/>
    <property type="molecule type" value="Genomic_DNA"/>
</dbReference>
<dbReference type="OrthoDB" id="9794948at2"/>